<evidence type="ECO:0000256" key="8">
    <source>
        <dbReference type="ARBA" id="ARBA00023136"/>
    </source>
</evidence>
<dbReference type="Pfam" id="PF01535">
    <property type="entry name" value="PPR"/>
    <property type="match status" value="3"/>
</dbReference>
<keyword evidence="6 12" id="KW-1133">Transmembrane helix</keyword>
<keyword evidence="5" id="KW-0677">Repeat</keyword>
<proteinExistence type="inferred from homology"/>
<feature type="transmembrane region" description="Helical" evidence="12">
    <location>
        <begin position="990"/>
        <end position="1010"/>
    </location>
</feature>
<dbReference type="GO" id="GO:0016020">
    <property type="term" value="C:membrane"/>
    <property type="evidence" value="ECO:0007669"/>
    <property type="project" value="UniProtKB-SubCell"/>
</dbReference>
<dbReference type="Gene3D" id="2.60.120.10">
    <property type="entry name" value="Jelly Rolls"/>
    <property type="match status" value="1"/>
</dbReference>
<keyword evidence="3" id="KW-0813">Transport</keyword>
<dbReference type="InterPro" id="IPR005821">
    <property type="entry name" value="Ion_trans_dom"/>
</dbReference>
<sequence>MLRSPGWRDLRFLPRFPFQFSRAKCSSSSSAAMAEAVHTFDFPSACSSTHFGGAFRKKSHSLHGGRFFRAEPKDYRISWLRDCHALARHGRLKETRSILRHIIGKEGPGSAPSLCALLCEGFQNFDSNIIVWDMLANVYAQSEMANDALFVLRRMDALNIQASISTYDSLLYSLEHSDIVCDIYEEIKFRGISSSEFTDSIFIRALCRQKRLQEASSFFQLLRERKEFIPCIVIFNSLISGFCKAGFLEISMSFLSMAFRYGLIPDKYSYAPILHGLCLKGSLEEALDVSVRMERDGIDHDIVTYNILMNGCRLHGHMSEVYLLIHELFVRGLKPDLVTYTILITGHCDQDNLEYGLRMRKDMMKHGIRLNIIAYSVLLSALCKKGCIKEMEMLLDEMEDIGLHIDLVAYSILIRGYCRLGHIDKALEACEVMHSKKLNPNSFIHGAFLSSLCKEGMMAEAKRYLDNLCCCGQSIDVILYNIVIDGHVKAGDFNGAIELYYLMLKQGLTPTVVTWNSLILGLCKTGRLHAARDFLRYFESNGVAPTAVTYTTLMDAFGKSGYFDVMLELLDEMIGKAITPNVVTYSVVMKGLCRNGRLNEAVKLLKGMNEIGLEADGITYNTIIQGFCEVSNLKMAFHVLGEMLEHDVSPTSVTYNFLINVLCLKGKLENAEHLLDDLLVRGIRLRKFAYSTVIKAQCVMGMPKKAILLFERMARAGYEVSINDYYGAINRLCKRSFVGEAIIFFNMMLQGGILPDQELAYVMCSALLKKYYLFSFFTLQTMMIKLGLHFFHTLEGGSNDHSQAICWILVSLNESVYGTSEDVLNSLRFDDGAEFEEFSDHKQGKFTRLKHIGYRFRIFHKKSCKSLKRKVLSRVFSEDYDSLQFEKIFSPHGSFINLWNKILLGACLVSLFVDPLFFYLPGTQEVACTSTSKPFKVVLTIVRSLADVLYAIQIFVHFHTAYVAPSSRVFGRGELIIDPLKIASRYLSKAFWLEFIAALPFPQFLVWVVIPNLKPSTTSNTWNFVRLSIMLQYLPRFFSIFPLTSKIVETSGVITETAWAGAAYNLMLYMLVSHVLGASWYLLAFSRQIACWKEICHHQSPACQYQYLRCQSLGSSRNSWFQSSNITVLCSPDNNFFQYGIYAEAVNNRISSLPFLPKFFYCLWWGLKNLSSLGQNLETGTFVGEICFAILVAVLGLVLFGLLIGNVQSYLQATTARLEEWRIKRNDAERWMQHRQLPAELRQCIRRYNEYKWLATRGVDEQAVLGSLPLGLRREIKRHLCLNLVPLFDEMDERMLEAICERLRPVLYTSGTYLFRELDPVEEMSFIIRGHLNSHTTGGGRTGFLESCYLAPGDFCGEELLSWALESRTVQSTLPSSTRTVRAVTDVEAFVVGIHDLHFVAAQFRMLHSKQLRQKFRFYSHQWRTWAACFIQAAWRRHHRRVVIWLKQKGLSSEED</sequence>
<dbReference type="InterPro" id="IPR002885">
    <property type="entry name" value="PPR_rpt"/>
</dbReference>
<comment type="caution">
    <text evidence="14">The sequence shown here is derived from an EMBL/GenBank/DDBJ whole genome shotgun (WGS) entry which is preliminary data.</text>
</comment>
<dbReference type="Gene3D" id="1.10.287.630">
    <property type="entry name" value="Helix hairpin bin"/>
    <property type="match status" value="1"/>
</dbReference>
<feature type="repeat" description="PPR" evidence="11">
    <location>
        <begin position="231"/>
        <end position="265"/>
    </location>
</feature>
<dbReference type="Pfam" id="PF13041">
    <property type="entry name" value="PPR_2"/>
    <property type="match status" value="5"/>
</dbReference>
<evidence type="ECO:0000313" key="14">
    <source>
        <dbReference type="EMBL" id="KAL0925415.1"/>
    </source>
</evidence>
<dbReference type="NCBIfam" id="TIGR00756">
    <property type="entry name" value="PPR"/>
    <property type="match status" value="12"/>
</dbReference>
<feature type="repeat" description="PPR" evidence="11">
    <location>
        <begin position="616"/>
        <end position="650"/>
    </location>
</feature>
<dbReference type="SUPFAM" id="SSF81324">
    <property type="entry name" value="Voltage-gated potassium channels"/>
    <property type="match status" value="1"/>
</dbReference>
<dbReference type="PROSITE" id="PS51375">
    <property type="entry name" value="PPR"/>
    <property type="match status" value="13"/>
</dbReference>
<feature type="repeat" description="PPR" evidence="11">
    <location>
        <begin position="336"/>
        <end position="370"/>
    </location>
</feature>
<evidence type="ECO:0000256" key="12">
    <source>
        <dbReference type="SAM" id="Phobius"/>
    </source>
</evidence>
<feature type="transmembrane region" description="Helical" evidence="12">
    <location>
        <begin position="1066"/>
        <end position="1085"/>
    </location>
</feature>
<feature type="repeat" description="PPR" evidence="11">
    <location>
        <begin position="371"/>
        <end position="405"/>
    </location>
</feature>
<dbReference type="Gene3D" id="1.10.287.70">
    <property type="match status" value="1"/>
</dbReference>
<dbReference type="PANTHER" id="PTHR45651">
    <property type="entry name" value="CYCLIC NUCLEOTIDE-GATED ION CHANNEL 15-RELATED-RELATED"/>
    <property type="match status" value="1"/>
</dbReference>
<evidence type="ECO:0000256" key="9">
    <source>
        <dbReference type="ARBA" id="ARBA00023286"/>
    </source>
</evidence>
<dbReference type="GO" id="GO:0034220">
    <property type="term" value="P:monoatomic ion transmembrane transport"/>
    <property type="evidence" value="ECO:0007669"/>
    <property type="project" value="UniProtKB-KW"/>
</dbReference>
<comment type="similarity">
    <text evidence="2">Belongs to the cyclic nucleotide-gated cation channel (TC 1.A.1.5) family.</text>
</comment>
<keyword evidence="4 12" id="KW-0812">Transmembrane</keyword>
<keyword evidence="9" id="KW-1071">Ligand-gated ion channel</keyword>
<reference evidence="14 15" key="1">
    <citation type="journal article" date="2024" name="Plant Biotechnol. J.">
        <title>Dendrobium thyrsiflorum genome and its molecular insights into genes involved in important horticultural traits.</title>
        <authorList>
            <person name="Chen B."/>
            <person name="Wang J.Y."/>
            <person name="Zheng P.J."/>
            <person name="Li K.L."/>
            <person name="Liang Y.M."/>
            <person name="Chen X.F."/>
            <person name="Zhang C."/>
            <person name="Zhao X."/>
            <person name="He X."/>
            <person name="Zhang G.Q."/>
            <person name="Liu Z.J."/>
            <person name="Xu Q."/>
        </authorList>
    </citation>
    <scope>NUCLEOTIDE SEQUENCE [LARGE SCALE GENOMIC DNA]</scope>
    <source>
        <strain evidence="14">GZMU011</strain>
    </source>
</reference>
<feature type="repeat" description="PPR" evidence="11">
    <location>
        <begin position="476"/>
        <end position="510"/>
    </location>
</feature>
<feature type="repeat" description="PPR" evidence="11">
    <location>
        <begin position="651"/>
        <end position="685"/>
    </location>
</feature>
<feature type="transmembrane region" description="Helical" evidence="12">
    <location>
        <begin position="1182"/>
        <end position="1204"/>
    </location>
</feature>
<feature type="repeat" description="PPR" evidence="11">
    <location>
        <begin position="406"/>
        <end position="440"/>
    </location>
</feature>
<evidence type="ECO:0000256" key="1">
    <source>
        <dbReference type="ARBA" id="ARBA00004141"/>
    </source>
</evidence>
<dbReference type="InterPro" id="IPR011990">
    <property type="entry name" value="TPR-like_helical_dom_sf"/>
</dbReference>
<feature type="transmembrane region" description="Helical" evidence="12">
    <location>
        <begin position="902"/>
        <end position="921"/>
    </location>
</feature>
<dbReference type="PROSITE" id="PS50042">
    <property type="entry name" value="CNMP_BINDING_3"/>
    <property type="match status" value="1"/>
</dbReference>
<evidence type="ECO:0000259" key="13">
    <source>
        <dbReference type="PROSITE" id="PS50042"/>
    </source>
</evidence>
<keyword evidence="7" id="KW-0406">Ion transport</keyword>
<dbReference type="Gene3D" id="1.25.40.10">
    <property type="entry name" value="Tetratricopeptide repeat domain"/>
    <property type="match status" value="8"/>
</dbReference>
<dbReference type="InterPro" id="IPR000595">
    <property type="entry name" value="cNMP-bd_dom"/>
</dbReference>
<dbReference type="EMBL" id="JANQDX010000004">
    <property type="protein sequence ID" value="KAL0925415.1"/>
    <property type="molecule type" value="Genomic_DNA"/>
</dbReference>
<feature type="repeat" description="PPR" evidence="11">
    <location>
        <begin position="301"/>
        <end position="335"/>
    </location>
</feature>
<feature type="repeat" description="PPR" evidence="11">
    <location>
        <begin position="581"/>
        <end position="615"/>
    </location>
</feature>
<evidence type="ECO:0000256" key="10">
    <source>
        <dbReference type="ARBA" id="ARBA00023303"/>
    </source>
</evidence>
<dbReference type="SMART" id="SM00100">
    <property type="entry name" value="cNMP"/>
    <property type="match status" value="1"/>
</dbReference>
<feature type="repeat" description="PPR" evidence="11">
    <location>
        <begin position="546"/>
        <end position="580"/>
    </location>
</feature>
<gene>
    <name evidence="14" type="ORF">M5K25_003740</name>
</gene>
<keyword evidence="8 12" id="KW-0472">Membrane</keyword>
<feature type="domain" description="Cyclic nucleotide-binding" evidence="13">
    <location>
        <begin position="1287"/>
        <end position="1390"/>
    </location>
</feature>
<dbReference type="InterPro" id="IPR014710">
    <property type="entry name" value="RmlC-like_jellyroll"/>
</dbReference>
<keyword evidence="15" id="KW-1185">Reference proteome</keyword>
<evidence type="ECO:0000256" key="5">
    <source>
        <dbReference type="ARBA" id="ARBA00022737"/>
    </source>
</evidence>
<evidence type="ECO:0000256" key="4">
    <source>
        <dbReference type="ARBA" id="ARBA00022692"/>
    </source>
</evidence>
<evidence type="ECO:0000256" key="11">
    <source>
        <dbReference type="PROSITE-ProRule" id="PRU00708"/>
    </source>
</evidence>
<accession>A0ABD0VKY7</accession>
<evidence type="ECO:0000313" key="15">
    <source>
        <dbReference type="Proteomes" id="UP001552299"/>
    </source>
</evidence>
<keyword evidence="10" id="KW-0407">Ion channel</keyword>
<comment type="subcellular location">
    <subcellularLocation>
        <location evidence="1">Membrane</location>
        <topology evidence="1">Multi-pass membrane protein</topology>
    </subcellularLocation>
</comment>
<feature type="repeat" description="PPR" evidence="11">
    <location>
        <begin position="511"/>
        <end position="545"/>
    </location>
</feature>
<name>A0ABD0VKY7_DENTH</name>
<feature type="repeat" description="PPR" evidence="11">
    <location>
        <begin position="686"/>
        <end position="720"/>
    </location>
</feature>
<evidence type="ECO:0000256" key="2">
    <source>
        <dbReference type="ARBA" id="ARBA00010486"/>
    </source>
</evidence>
<organism evidence="14 15">
    <name type="scientific">Dendrobium thyrsiflorum</name>
    <name type="common">Pinecone-like raceme dendrobium</name>
    <name type="synonym">Orchid</name>
    <dbReference type="NCBI Taxonomy" id="117978"/>
    <lineage>
        <taxon>Eukaryota</taxon>
        <taxon>Viridiplantae</taxon>
        <taxon>Streptophyta</taxon>
        <taxon>Embryophyta</taxon>
        <taxon>Tracheophyta</taxon>
        <taxon>Spermatophyta</taxon>
        <taxon>Magnoliopsida</taxon>
        <taxon>Liliopsida</taxon>
        <taxon>Asparagales</taxon>
        <taxon>Orchidaceae</taxon>
        <taxon>Epidendroideae</taxon>
        <taxon>Malaxideae</taxon>
        <taxon>Dendrobiinae</taxon>
        <taxon>Dendrobium</taxon>
    </lineage>
</organism>
<dbReference type="SUPFAM" id="SSF51206">
    <property type="entry name" value="cAMP-binding domain-like"/>
    <property type="match status" value="1"/>
</dbReference>
<evidence type="ECO:0000256" key="3">
    <source>
        <dbReference type="ARBA" id="ARBA00022448"/>
    </source>
</evidence>
<dbReference type="CDD" id="cd00038">
    <property type="entry name" value="CAP_ED"/>
    <property type="match status" value="1"/>
</dbReference>
<protein>
    <recommendedName>
        <fullName evidence="13">Cyclic nucleotide-binding domain-containing protein</fullName>
    </recommendedName>
</protein>
<evidence type="ECO:0000256" key="7">
    <source>
        <dbReference type="ARBA" id="ARBA00023065"/>
    </source>
</evidence>
<dbReference type="Pfam" id="PF00520">
    <property type="entry name" value="Ion_trans"/>
    <property type="match status" value="1"/>
</dbReference>
<feature type="repeat" description="PPR" evidence="11">
    <location>
        <begin position="266"/>
        <end position="300"/>
    </location>
</feature>
<evidence type="ECO:0000256" key="6">
    <source>
        <dbReference type="ARBA" id="ARBA00022989"/>
    </source>
</evidence>
<dbReference type="InterPro" id="IPR018490">
    <property type="entry name" value="cNMP-bd_dom_sf"/>
</dbReference>
<dbReference type="PANTHER" id="PTHR45651:SF12">
    <property type="entry name" value="CYCLIC NUCLEOTIDE-GATED ION CHANNEL 15-RELATED"/>
    <property type="match status" value="1"/>
</dbReference>
<dbReference type="Proteomes" id="UP001552299">
    <property type="component" value="Unassembled WGS sequence"/>
</dbReference>